<accession>A0A417Z1T8</accession>
<dbReference type="Proteomes" id="UP000285376">
    <property type="component" value="Unassembled WGS sequence"/>
</dbReference>
<comment type="caution">
    <text evidence="1">The sequence shown here is derived from an EMBL/GenBank/DDBJ whole genome shotgun (WGS) entry which is preliminary data.</text>
</comment>
<dbReference type="PANTHER" id="PTHR36849:SF1">
    <property type="entry name" value="CYTOPLASMIC PROTEIN"/>
    <property type="match status" value="1"/>
</dbReference>
<dbReference type="EMBL" id="QWLM01000015">
    <property type="protein sequence ID" value="RHW44582.1"/>
    <property type="molecule type" value="Genomic_DNA"/>
</dbReference>
<evidence type="ECO:0000313" key="1">
    <source>
        <dbReference type="EMBL" id="RHW44582.1"/>
    </source>
</evidence>
<dbReference type="AlphaFoldDB" id="A0A417Z1T8"/>
<dbReference type="PANTHER" id="PTHR36849">
    <property type="entry name" value="CYTOPLASMIC PROTEIN-RELATED"/>
    <property type="match status" value="1"/>
</dbReference>
<evidence type="ECO:0000313" key="2">
    <source>
        <dbReference type="Proteomes" id="UP000285376"/>
    </source>
</evidence>
<dbReference type="RefSeq" id="WP_118914303.1">
    <property type="nucleotide sequence ID" value="NZ_CBCRVH010000015.1"/>
</dbReference>
<dbReference type="InterPro" id="IPR052552">
    <property type="entry name" value="YeaO-like"/>
</dbReference>
<dbReference type="Pfam" id="PF22752">
    <property type="entry name" value="DUF488-N3i"/>
    <property type="match status" value="1"/>
</dbReference>
<organism evidence="1 2">
    <name type="scientific">Dermacoccus abyssi</name>
    <dbReference type="NCBI Taxonomy" id="322596"/>
    <lineage>
        <taxon>Bacteria</taxon>
        <taxon>Bacillati</taxon>
        <taxon>Actinomycetota</taxon>
        <taxon>Actinomycetes</taxon>
        <taxon>Micrococcales</taxon>
        <taxon>Dermacoccaceae</taxon>
        <taxon>Dermacoccus</taxon>
    </lineage>
</organism>
<gene>
    <name evidence="1" type="ORF">D1832_11960</name>
</gene>
<proteinExistence type="predicted"/>
<name>A0A417Z1T8_9MICO</name>
<protein>
    <submittedName>
        <fullName evidence="1">DUF488 family protein</fullName>
    </submittedName>
</protein>
<sequence>MATPDIEVGKVHTARDGEAMRVLVDRLWPRGVSKERADLDEWAKDASPSTDLRKEFHGGDLSFEQFADRYRAELADGDGADGLEKLAETVRGADGRVLLLIAGDPTGDNHAQVLAQALREQIGESS</sequence>
<reference evidence="1 2" key="1">
    <citation type="submission" date="2018-08" db="EMBL/GenBank/DDBJ databases">
        <title>Whole genome sequence analysis of Dermacoccus abyssi bacteria isolated from Deep Mariana trench Micromonospora spp reveals genes involved in the environmental adaptation and production of secondary metabolites.</title>
        <authorList>
            <person name="Abdel-Mageed W.M."/>
            <person name="Lehri B."/>
            <person name="Nouioui I."/>
            <person name="Goodfellow I."/>
            <person name="Jaspars M."/>
            <person name="Karlyshev A."/>
        </authorList>
    </citation>
    <scope>NUCLEOTIDE SEQUENCE [LARGE SCALE GENOMIC DNA]</scope>
    <source>
        <strain evidence="1 2">MT1.1</strain>
    </source>
</reference>